<protein>
    <submittedName>
        <fullName evidence="1">Uncharacterized protein</fullName>
    </submittedName>
</protein>
<evidence type="ECO:0000313" key="1">
    <source>
        <dbReference type="EMBL" id="CAA0805857.1"/>
    </source>
</evidence>
<dbReference type="Proteomes" id="UP001153555">
    <property type="component" value="Unassembled WGS sequence"/>
</dbReference>
<comment type="caution">
    <text evidence="1">The sequence shown here is derived from an EMBL/GenBank/DDBJ whole genome shotgun (WGS) entry which is preliminary data.</text>
</comment>
<dbReference type="InterPro" id="IPR025322">
    <property type="entry name" value="PADRE_dom"/>
</dbReference>
<dbReference type="AlphaFoldDB" id="A0A9N7MJB2"/>
<proteinExistence type="predicted"/>
<gene>
    <name evidence="1" type="ORF">SHERM_00769</name>
</gene>
<organism evidence="1 2">
    <name type="scientific">Striga hermonthica</name>
    <name type="common">Purple witchweed</name>
    <name type="synonym">Buchnera hermonthica</name>
    <dbReference type="NCBI Taxonomy" id="68872"/>
    <lineage>
        <taxon>Eukaryota</taxon>
        <taxon>Viridiplantae</taxon>
        <taxon>Streptophyta</taxon>
        <taxon>Embryophyta</taxon>
        <taxon>Tracheophyta</taxon>
        <taxon>Spermatophyta</taxon>
        <taxon>Magnoliopsida</taxon>
        <taxon>eudicotyledons</taxon>
        <taxon>Gunneridae</taxon>
        <taxon>Pentapetalae</taxon>
        <taxon>asterids</taxon>
        <taxon>lamiids</taxon>
        <taxon>Lamiales</taxon>
        <taxon>Orobanchaceae</taxon>
        <taxon>Buchnereae</taxon>
        <taxon>Striga</taxon>
    </lineage>
</organism>
<name>A0A9N7MJB2_STRHE</name>
<dbReference type="Pfam" id="PF14009">
    <property type="entry name" value="PADRE"/>
    <property type="match status" value="1"/>
</dbReference>
<sequence length="210" mass="22355">MGNAATIGPCFRPPNPLAAAVTLIPHGGGAARTLAGKHLAGEIMFQFPDRMVCPADSFFIGRPSPALSIEDELVPGRTYFLLPIDLFGPVLSPSSMAALRPVGQGHAGFKGCPFEYGRGPDGRVLIRVVPEFIAWLINGGSSESGDGGGGNGGGSPLCSTPELQKHYDQLVGCKDRVNWSPKLETISECKIRFSPCRFMGLQWKKEEIDG</sequence>
<dbReference type="EMBL" id="CACSLK010000214">
    <property type="protein sequence ID" value="CAA0805857.1"/>
    <property type="molecule type" value="Genomic_DNA"/>
</dbReference>
<accession>A0A9N7MJB2</accession>
<dbReference type="PANTHER" id="PTHR33052">
    <property type="entry name" value="DUF4228 DOMAIN PROTEIN-RELATED"/>
    <property type="match status" value="1"/>
</dbReference>
<keyword evidence="2" id="KW-1185">Reference proteome</keyword>
<evidence type="ECO:0000313" key="2">
    <source>
        <dbReference type="Proteomes" id="UP001153555"/>
    </source>
</evidence>
<dbReference type="OrthoDB" id="1899115at2759"/>
<reference evidence="1" key="1">
    <citation type="submission" date="2019-12" db="EMBL/GenBank/DDBJ databases">
        <authorList>
            <person name="Scholes J."/>
        </authorList>
    </citation>
    <scope>NUCLEOTIDE SEQUENCE</scope>
</reference>